<evidence type="ECO:0000313" key="3">
    <source>
        <dbReference type="EMBL" id="APW62816.1"/>
    </source>
</evidence>
<dbReference type="InterPro" id="IPR005532">
    <property type="entry name" value="SUMF_dom"/>
</dbReference>
<proteinExistence type="predicted"/>
<evidence type="ECO:0000313" key="4">
    <source>
        <dbReference type="Proteomes" id="UP000186309"/>
    </source>
</evidence>
<reference evidence="4" key="1">
    <citation type="submission" date="2016-12" db="EMBL/GenBank/DDBJ databases">
        <title>Comparative genomics of four Isosphaeraceae planctomycetes: a common pool of plasmids and glycoside hydrolase genes.</title>
        <authorList>
            <person name="Ivanova A."/>
        </authorList>
    </citation>
    <scope>NUCLEOTIDE SEQUENCE [LARGE SCALE GENOMIC DNA]</scope>
    <source>
        <strain evidence="4">PX4</strain>
    </source>
</reference>
<dbReference type="InterPro" id="IPR042095">
    <property type="entry name" value="SUMF_sf"/>
</dbReference>
<dbReference type="EC" id="2.7.11.1" evidence="3"/>
<gene>
    <name evidence="3" type="primary">pkn1_4</name>
    <name evidence="3" type="ORF">BSF38_04370</name>
</gene>
<accession>A0A1U7CV92</accession>
<sequence length="349" mass="39403">MSRSTHAFYRAGALIALLGWSLQAPASAQESLAKTAAEMKPYTQQIPGVEVKFDLVPIPAGEFVMGSPATEPKRGEDEGPQHPVAIAPFWMGKYEVTWDEYDLFCFSLDLKKKEREKVDLAGQPDTEKKADAVTRPTPPYADMTFGYGHKNQPAICITHHSAMEYCRWLSEKTGVLYRLPTEAEWEYACRAGSKTAYFFGDDPAGLEEYGWYVENAEKPMPIGKKKPNPWGLYDMHGNVAEWCLDHYVPDFYKQFAGDKPTLEPFAAPSAKEYPYVARGGSWDDDADKLRSAARRSSNLEWSVQDPQRPQSIWWHTDATFVGFRIVRPLNEQEKLKGMKSLVVKGKGTR</sequence>
<keyword evidence="3" id="KW-0418">Kinase</keyword>
<dbReference type="SUPFAM" id="SSF56436">
    <property type="entry name" value="C-type lectin-like"/>
    <property type="match status" value="1"/>
</dbReference>
<dbReference type="STRING" id="1387353.BSF38_04370"/>
<dbReference type="EMBL" id="CP019082">
    <property type="protein sequence ID" value="APW62816.1"/>
    <property type="molecule type" value="Genomic_DNA"/>
</dbReference>
<dbReference type="InterPro" id="IPR016187">
    <property type="entry name" value="CTDL_fold"/>
</dbReference>
<dbReference type="AlphaFoldDB" id="A0A1U7CV92"/>
<name>A0A1U7CV92_9BACT</name>
<keyword evidence="3" id="KW-0808">Transferase</keyword>
<dbReference type="GO" id="GO:0120147">
    <property type="term" value="F:formylglycine-generating oxidase activity"/>
    <property type="evidence" value="ECO:0007669"/>
    <property type="project" value="TreeGrafter"/>
</dbReference>
<keyword evidence="1" id="KW-0732">Signal</keyword>
<feature type="domain" description="Sulfatase-modifying factor enzyme-like" evidence="2">
    <location>
        <begin position="54"/>
        <end position="302"/>
    </location>
</feature>
<dbReference type="PANTHER" id="PTHR23150:SF19">
    <property type="entry name" value="FORMYLGLYCINE-GENERATING ENZYME"/>
    <property type="match status" value="1"/>
</dbReference>
<feature type="signal peptide" evidence="1">
    <location>
        <begin position="1"/>
        <end position="28"/>
    </location>
</feature>
<dbReference type="Gene3D" id="3.90.1580.10">
    <property type="entry name" value="paralog of FGE (formylglycine-generating enzyme)"/>
    <property type="match status" value="1"/>
</dbReference>
<dbReference type="PANTHER" id="PTHR23150">
    <property type="entry name" value="SULFATASE MODIFYING FACTOR 1, 2"/>
    <property type="match status" value="1"/>
</dbReference>
<feature type="chain" id="PRO_5010545419" evidence="1">
    <location>
        <begin position="29"/>
        <end position="349"/>
    </location>
</feature>
<dbReference type="KEGG" id="pbor:BSF38_04370"/>
<dbReference type="Proteomes" id="UP000186309">
    <property type="component" value="Chromosome"/>
</dbReference>
<dbReference type="GO" id="GO:0004674">
    <property type="term" value="F:protein serine/threonine kinase activity"/>
    <property type="evidence" value="ECO:0007669"/>
    <property type="project" value="UniProtKB-EC"/>
</dbReference>
<evidence type="ECO:0000259" key="2">
    <source>
        <dbReference type="Pfam" id="PF03781"/>
    </source>
</evidence>
<dbReference type="RefSeq" id="WP_076349195.1">
    <property type="nucleotide sequence ID" value="NZ_CP019082.1"/>
</dbReference>
<keyword evidence="4" id="KW-1185">Reference proteome</keyword>
<organism evidence="3 4">
    <name type="scientific">Paludisphaera borealis</name>
    <dbReference type="NCBI Taxonomy" id="1387353"/>
    <lineage>
        <taxon>Bacteria</taxon>
        <taxon>Pseudomonadati</taxon>
        <taxon>Planctomycetota</taxon>
        <taxon>Planctomycetia</taxon>
        <taxon>Isosphaerales</taxon>
        <taxon>Isosphaeraceae</taxon>
        <taxon>Paludisphaera</taxon>
    </lineage>
</organism>
<dbReference type="Pfam" id="PF03781">
    <property type="entry name" value="FGE-sulfatase"/>
    <property type="match status" value="1"/>
</dbReference>
<protein>
    <submittedName>
        <fullName evidence="3">Serine/threonine-protein kinase pkn1</fullName>
        <ecNumber evidence="3">2.7.11.1</ecNumber>
    </submittedName>
</protein>
<dbReference type="InterPro" id="IPR051043">
    <property type="entry name" value="Sulfatase_Mod_Factor_Kinase"/>
</dbReference>
<evidence type="ECO:0000256" key="1">
    <source>
        <dbReference type="SAM" id="SignalP"/>
    </source>
</evidence>